<evidence type="ECO:0000313" key="1">
    <source>
        <dbReference type="EMBL" id="KKK72605.1"/>
    </source>
</evidence>
<proteinExistence type="predicted"/>
<dbReference type="AlphaFoldDB" id="A0A0F8YFY7"/>
<gene>
    <name evidence="1" type="ORF">LCGC14_2902220</name>
</gene>
<comment type="caution">
    <text evidence="1">The sequence shown here is derived from an EMBL/GenBank/DDBJ whole genome shotgun (WGS) entry which is preliminary data.</text>
</comment>
<organism evidence="1">
    <name type="scientific">marine sediment metagenome</name>
    <dbReference type="NCBI Taxonomy" id="412755"/>
    <lineage>
        <taxon>unclassified sequences</taxon>
        <taxon>metagenomes</taxon>
        <taxon>ecological metagenomes</taxon>
    </lineage>
</organism>
<dbReference type="EMBL" id="LAZR01057177">
    <property type="protein sequence ID" value="KKK72605.1"/>
    <property type="molecule type" value="Genomic_DNA"/>
</dbReference>
<accession>A0A0F8YFY7</accession>
<name>A0A0F8YFY7_9ZZZZ</name>
<reference evidence="1" key="1">
    <citation type="journal article" date="2015" name="Nature">
        <title>Complex archaea that bridge the gap between prokaryotes and eukaryotes.</title>
        <authorList>
            <person name="Spang A."/>
            <person name="Saw J.H."/>
            <person name="Jorgensen S.L."/>
            <person name="Zaremba-Niedzwiedzka K."/>
            <person name="Martijn J."/>
            <person name="Lind A.E."/>
            <person name="van Eijk R."/>
            <person name="Schleper C."/>
            <person name="Guy L."/>
            <person name="Ettema T.J."/>
        </authorList>
    </citation>
    <scope>NUCLEOTIDE SEQUENCE</scope>
</reference>
<protein>
    <submittedName>
        <fullName evidence="1">Uncharacterized protein</fullName>
    </submittedName>
</protein>
<sequence>MKNKVIDCERCSNYDCKKIAESGGFKFWGCLMKFIFNNYRPKNLMRELVCEAKVFVPEYSFVWQGGMCLCKAPYGKYIWHFAVQMKQEQLWNYREFQEGYEYGSTPQEHNRDANPYQEPSRDASWDCGYILGLEKLKGL</sequence>